<sequence>MAQEPENGRNASGIARAGKRRWGYDPTQVDAFLERAHTLYESEGAQLTQQDIQNVSFDLRKNGYVISQVDAALARLERAVVDKRTTWEITRNGRVAWKAQTEELYRSIARHASRAARERFGDGKPKAPSYDRRQVDRLVDQIVDKAAAELGLDGVTEADVRKLVDLNASSVANVIFTQRKGRRGYDERQVDHFLNACVRLLSRIESYARVADYIGDAEGPSRAAGAAATATVPSLFPETDAGATMPVSFAPAASGDSGDSGDSDDFDALSKAEQAIFTAPAPAPQAPVVPAPAPVRPSPEPAAAMPPSFAPSVV</sequence>
<protein>
    <submittedName>
        <fullName evidence="2">DivIVA domain-containing protein</fullName>
    </submittedName>
</protein>
<evidence type="ECO:0000256" key="1">
    <source>
        <dbReference type="SAM" id="MobiDB-lite"/>
    </source>
</evidence>
<dbReference type="NCBIfam" id="TIGR03543">
    <property type="entry name" value="divI1A_rptt_fam"/>
    <property type="match status" value="1"/>
</dbReference>
<accession>A0ABS6WB32</accession>
<dbReference type="RefSeq" id="WP_219083135.1">
    <property type="nucleotide sequence ID" value="NZ_JAHBBD010000032.1"/>
</dbReference>
<dbReference type="NCBIfam" id="TIGR03544">
    <property type="entry name" value="DivI1A_domain"/>
    <property type="match status" value="2"/>
</dbReference>
<name>A0ABS6WB32_9BIFI</name>
<dbReference type="Proteomes" id="UP000812844">
    <property type="component" value="Unassembled WGS sequence"/>
</dbReference>
<feature type="compositionally biased region" description="Pro residues" evidence="1">
    <location>
        <begin position="281"/>
        <end position="300"/>
    </location>
</feature>
<evidence type="ECO:0000313" key="2">
    <source>
        <dbReference type="EMBL" id="MBW3083700.1"/>
    </source>
</evidence>
<organism evidence="2 3">
    <name type="scientific">Bifidobacterium phasiani</name>
    <dbReference type="NCBI Taxonomy" id="2834431"/>
    <lineage>
        <taxon>Bacteria</taxon>
        <taxon>Bacillati</taxon>
        <taxon>Actinomycetota</taxon>
        <taxon>Actinomycetes</taxon>
        <taxon>Bifidobacteriales</taxon>
        <taxon>Bifidobacteriaceae</taxon>
        <taxon>Bifidobacterium</taxon>
    </lineage>
</organism>
<gene>
    <name evidence="2" type="ORF">KIH73_10125</name>
</gene>
<dbReference type="EMBL" id="JAHBBD010000032">
    <property type="protein sequence ID" value="MBW3083700.1"/>
    <property type="molecule type" value="Genomic_DNA"/>
</dbReference>
<keyword evidence="3" id="KW-1185">Reference proteome</keyword>
<reference evidence="2 3" key="1">
    <citation type="submission" date="2021-05" db="EMBL/GenBank/DDBJ databases">
        <title>Phylogenetic classification of ten novel species belonging to the genus Bifidobacterium comprising B. colchicus sp. nov., B. abeli sp. nov., B. bicoloris sp. nov., B. guerezis sp. nov., B. rosaliae sp. nov., B. santillanensis sp. nov., B. argentati sp. nov., B. amazzoni sp. nov., B. pluviali sp. nov., and B. pinnaculum sp. nov.</title>
        <authorList>
            <person name="Lugli G.A."/>
            <person name="Ruiz Garcia L."/>
            <person name="Margolles A."/>
            <person name="Ventura M."/>
        </authorList>
    </citation>
    <scope>NUCLEOTIDE SEQUENCE [LARGE SCALE GENOMIC DNA]</scope>
    <source>
        <strain evidence="2 3">6T3</strain>
    </source>
</reference>
<feature type="region of interest" description="Disordered" evidence="1">
    <location>
        <begin position="246"/>
        <end position="314"/>
    </location>
</feature>
<dbReference type="InterPro" id="IPR019933">
    <property type="entry name" value="DivIVA_domain"/>
</dbReference>
<feature type="compositionally biased region" description="Low complexity" evidence="1">
    <location>
        <begin position="248"/>
        <end position="257"/>
    </location>
</feature>
<evidence type="ECO:0000313" key="3">
    <source>
        <dbReference type="Proteomes" id="UP000812844"/>
    </source>
</evidence>
<dbReference type="InterPro" id="IPR019932">
    <property type="entry name" value="CHP03543"/>
</dbReference>
<proteinExistence type="predicted"/>
<feature type="compositionally biased region" description="Low complexity" evidence="1">
    <location>
        <begin position="301"/>
        <end position="314"/>
    </location>
</feature>
<comment type="caution">
    <text evidence="2">The sequence shown here is derived from an EMBL/GenBank/DDBJ whole genome shotgun (WGS) entry which is preliminary data.</text>
</comment>
<feature type="non-terminal residue" evidence="2">
    <location>
        <position position="314"/>
    </location>
</feature>